<feature type="compositionally biased region" description="Basic and acidic residues" evidence="4">
    <location>
        <begin position="458"/>
        <end position="476"/>
    </location>
</feature>
<feature type="compositionally biased region" description="Basic and acidic residues" evidence="4">
    <location>
        <begin position="433"/>
        <end position="448"/>
    </location>
</feature>
<evidence type="ECO:0000313" key="6">
    <source>
        <dbReference type="Proteomes" id="UP000693970"/>
    </source>
</evidence>
<dbReference type="GO" id="GO:0031201">
    <property type="term" value="C:SNARE complex"/>
    <property type="evidence" value="ECO:0007669"/>
    <property type="project" value="TreeGrafter"/>
</dbReference>
<dbReference type="PANTHER" id="PTHR13768">
    <property type="entry name" value="SOLUBLE NSF ATTACHMENT PROTEIN SNAP"/>
    <property type="match status" value="1"/>
</dbReference>
<feature type="region of interest" description="Disordered" evidence="4">
    <location>
        <begin position="1"/>
        <end position="83"/>
    </location>
</feature>
<reference evidence="5" key="2">
    <citation type="submission" date="2021-04" db="EMBL/GenBank/DDBJ databases">
        <authorList>
            <person name="Podell S."/>
        </authorList>
    </citation>
    <scope>NUCLEOTIDE SEQUENCE</scope>
    <source>
        <strain evidence="5">Hildebrandi</strain>
    </source>
</reference>
<feature type="region of interest" description="Disordered" evidence="4">
    <location>
        <begin position="502"/>
        <end position="522"/>
    </location>
</feature>
<dbReference type="GO" id="GO:0005483">
    <property type="term" value="F:soluble NSF attachment protein activity"/>
    <property type="evidence" value="ECO:0007669"/>
    <property type="project" value="TreeGrafter"/>
</dbReference>
<dbReference type="GO" id="GO:0016192">
    <property type="term" value="P:vesicle-mediated transport"/>
    <property type="evidence" value="ECO:0007669"/>
    <property type="project" value="UniProtKB-KW"/>
</dbReference>
<reference evidence="5" key="1">
    <citation type="journal article" date="2021" name="Sci. Rep.">
        <title>Diploid genomic architecture of Nitzschia inconspicua, an elite biomass production diatom.</title>
        <authorList>
            <person name="Oliver A."/>
            <person name="Podell S."/>
            <person name="Pinowska A."/>
            <person name="Traller J.C."/>
            <person name="Smith S.R."/>
            <person name="McClure R."/>
            <person name="Beliaev A."/>
            <person name="Bohutskyi P."/>
            <person name="Hill E.A."/>
            <person name="Rabines A."/>
            <person name="Zheng H."/>
            <person name="Allen L.Z."/>
            <person name="Kuo A."/>
            <person name="Grigoriev I.V."/>
            <person name="Allen A.E."/>
            <person name="Hazlebeck D."/>
            <person name="Allen E.E."/>
        </authorList>
    </citation>
    <scope>NUCLEOTIDE SEQUENCE</scope>
    <source>
        <strain evidence="5">Hildebrandi</strain>
    </source>
</reference>
<keyword evidence="3" id="KW-0472">Membrane</keyword>
<evidence type="ECO:0000256" key="4">
    <source>
        <dbReference type="SAM" id="MobiDB-lite"/>
    </source>
</evidence>
<gene>
    <name evidence="5" type="ORF">IV203_005181</name>
</gene>
<organism evidence="5 6">
    <name type="scientific">Nitzschia inconspicua</name>
    <dbReference type="NCBI Taxonomy" id="303405"/>
    <lineage>
        <taxon>Eukaryota</taxon>
        <taxon>Sar</taxon>
        <taxon>Stramenopiles</taxon>
        <taxon>Ochrophyta</taxon>
        <taxon>Bacillariophyta</taxon>
        <taxon>Bacillariophyceae</taxon>
        <taxon>Bacillariophycidae</taxon>
        <taxon>Bacillariales</taxon>
        <taxon>Bacillariaceae</taxon>
        <taxon>Nitzschia</taxon>
    </lineage>
</organism>
<comment type="subcellular location">
    <subcellularLocation>
        <location evidence="1">Membrane</location>
        <topology evidence="1">Peripheral membrane protein</topology>
    </subcellularLocation>
</comment>
<dbReference type="Proteomes" id="UP000693970">
    <property type="component" value="Unassembled WGS sequence"/>
</dbReference>
<dbReference type="AlphaFoldDB" id="A0A9K3KNG1"/>
<keyword evidence="2" id="KW-0931">ER-Golgi transport</keyword>
<evidence type="ECO:0000256" key="3">
    <source>
        <dbReference type="ARBA" id="ARBA00023136"/>
    </source>
</evidence>
<sequence length="522" mass="56561">MSYKHDASANRDALFGGAGGDSKKKKKSSKSSKEDRDDLFGGKSSSKSSSSSRPKTSLSASSSGSSRPKPSVPSSKGYSYTKKKKSPISIGLTGEAKEAKIKEAEDYRDKAKKAMQKGLFSKPDPLAASTYYKRAADAYQQCGELRLERMYRINSADCQKAVGAFATAAAEYTRAAELVEDADDEELEMKREIGKKLLLNAAECWLQMNEPGKAASSKVQAALALTWGDESSLLPQVALAALEEAVEAHVPDPLNPYSRYRQTGVSAYVNPNSDETAENCSDEAMALAEQHIVTRPFAHESVQEVVYVLISFGEYPSALYAQGAVSTLLDRDGVSSLTLSRSFVAETILTLAMGDPVLAEQQFLNRHVQKTSYLNARECKLAEELFRAVKVRDGEALEEARSIKGSNRAGIGNLHESLREVLTMIRLSGVARKGDPETYASEKKSSSDKKKKSSSSSSKKESKKDPEKPKLSLDELAAKSGYEADVAAADALDSSAVQNELDALDFGDESESDLDDDDIDLR</sequence>
<keyword evidence="2" id="KW-0813">Transport</keyword>
<accession>A0A9K3KNG1</accession>
<feature type="region of interest" description="Disordered" evidence="4">
    <location>
        <begin position="433"/>
        <end position="476"/>
    </location>
</feature>
<feature type="compositionally biased region" description="Low complexity" evidence="4">
    <location>
        <begin position="43"/>
        <end position="80"/>
    </location>
</feature>
<keyword evidence="6" id="KW-1185">Reference proteome</keyword>
<proteinExistence type="predicted"/>
<dbReference type="InterPro" id="IPR000744">
    <property type="entry name" value="NSF_attach"/>
</dbReference>
<evidence type="ECO:0000256" key="2">
    <source>
        <dbReference type="ARBA" id="ARBA00022892"/>
    </source>
</evidence>
<dbReference type="PANTHER" id="PTHR13768:SF2">
    <property type="entry name" value="GAMMA-SOLUBLE NSF ATTACHMENT PROTEIN"/>
    <property type="match status" value="1"/>
</dbReference>
<feature type="compositionally biased region" description="Basic and acidic residues" evidence="4">
    <location>
        <begin position="31"/>
        <end position="40"/>
    </location>
</feature>
<dbReference type="Pfam" id="PF14938">
    <property type="entry name" value="SNAP"/>
    <property type="match status" value="1"/>
</dbReference>
<dbReference type="GO" id="GO:0019905">
    <property type="term" value="F:syntaxin binding"/>
    <property type="evidence" value="ECO:0007669"/>
    <property type="project" value="TreeGrafter"/>
</dbReference>
<dbReference type="OrthoDB" id="9984275at2759"/>
<dbReference type="GO" id="GO:0006886">
    <property type="term" value="P:intracellular protein transport"/>
    <property type="evidence" value="ECO:0007669"/>
    <property type="project" value="InterPro"/>
</dbReference>
<dbReference type="EMBL" id="JAGRRH010000021">
    <property type="protein sequence ID" value="KAG7346113.1"/>
    <property type="molecule type" value="Genomic_DNA"/>
</dbReference>
<comment type="caution">
    <text evidence="5">The sequence shown here is derived from an EMBL/GenBank/DDBJ whole genome shotgun (WGS) entry which is preliminary data.</text>
</comment>
<protein>
    <submittedName>
        <fullName evidence="5">Soluble NSF attachment protein, SNAP</fullName>
    </submittedName>
</protein>
<evidence type="ECO:0000256" key="1">
    <source>
        <dbReference type="ARBA" id="ARBA00004170"/>
    </source>
</evidence>
<evidence type="ECO:0000313" key="5">
    <source>
        <dbReference type="EMBL" id="KAG7346113.1"/>
    </source>
</evidence>
<name>A0A9K3KNG1_9STRA</name>
<dbReference type="GO" id="GO:0005774">
    <property type="term" value="C:vacuolar membrane"/>
    <property type="evidence" value="ECO:0007669"/>
    <property type="project" value="TreeGrafter"/>
</dbReference>